<keyword evidence="5" id="KW-0732">Signal</keyword>
<dbReference type="AlphaFoldDB" id="A0AAV9M0U2"/>
<comment type="function">
    <text evidence="4">Plant non-specific lipid-transfer proteins transfer phospholipids as well as galactolipids across membranes. May play a role in wax or cutin deposition in the cell walls of expanding epidermal cells and certain secretory tissues.</text>
</comment>
<keyword evidence="2 4" id="KW-0813">Transport</keyword>
<dbReference type="SMART" id="SM00499">
    <property type="entry name" value="AAI"/>
    <property type="match status" value="1"/>
</dbReference>
<dbReference type="PROSITE" id="PS00597">
    <property type="entry name" value="PLANT_LTP"/>
    <property type="match status" value="1"/>
</dbReference>
<dbReference type="Proteomes" id="UP001311915">
    <property type="component" value="Unassembled WGS sequence"/>
</dbReference>
<evidence type="ECO:0000256" key="2">
    <source>
        <dbReference type="ARBA" id="ARBA00022448"/>
    </source>
</evidence>
<gene>
    <name evidence="7" type="ORF">R3W88_023862</name>
</gene>
<evidence type="ECO:0000256" key="1">
    <source>
        <dbReference type="ARBA" id="ARBA00009748"/>
    </source>
</evidence>
<dbReference type="PANTHER" id="PTHR33076">
    <property type="entry name" value="NON-SPECIFIC LIPID-TRANSFER PROTEIN 2-RELATED"/>
    <property type="match status" value="1"/>
</dbReference>
<comment type="similarity">
    <text evidence="1 4">Belongs to the plant LTP family.</text>
</comment>
<dbReference type="InterPro" id="IPR036312">
    <property type="entry name" value="Bifun_inhib/LTP/seed_sf"/>
</dbReference>
<comment type="caution">
    <text evidence="7">The sequence shown here is derived from an EMBL/GenBank/DDBJ whole genome shotgun (WGS) entry which is preliminary data.</text>
</comment>
<dbReference type="InterPro" id="IPR016140">
    <property type="entry name" value="Bifunc_inhib/LTP/seed_store"/>
</dbReference>
<dbReference type="GO" id="GO:0006869">
    <property type="term" value="P:lipid transport"/>
    <property type="evidence" value="ECO:0007669"/>
    <property type="project" value="InterPro"/>
</dbReference>
<feature type="signal peptide" evidence="5">
    <location>
        <begin position="1"/>
        <end position="22"/>
    </location>
</feature>
<protein>
    <recommendedName>
        <fullName evidence="4">Non-specific lipid-transfer protein</fullName>
    </recommendedName>
</protein>
<dbReference type="InterPro" id="IPR000528">
    <property type="entry name" value="Plant_nsLTP"/>
</dbReference>
<keyword evidence="8" id="KW-1185">Reference proteome</keyword>
<evidence type="ECO:0000313" key="8">
    <source>
        <dbReference type="Proteomes" id="UP001311915"/>
    </source>
</evidence>
<feature type="domain" description="Bifunctional inhibitor/plant lipid transfer protein/seed storage helical" evidence="6">
    <location>
        <begin position="25"/>
        <end position="108"/>
    </location>
</feature>
<accession>A0AAV9M0U2</accession>
<dbReference type="PRINTS" id="PR00382">
    <property type="entry name" value="LIPIDTRNSFER"/>
</dbReference>
<evidence type="ECO:0000313" key="7">
    <source>
        <dbReference type="EMBL" id="KAK4730874.1"/>
    </source>
</evidence>
<dbReference type="GO" id="GO:0008289">
    <property type="term" value="F:lipid binding"/>
    <property type="evidence" value="ECO:0007669"/>
    <property type="project" value="UniProtKB-KW"/>
</dbReference>
<evidence type="ECO:0000256" key="3">
    <source>
        <dbReference type="ARBA" id="ARBA00023121"/>
    </source>
</evidence>
<keyword evidence="3 4" id="KW-0446">Lipid-binding</keyword>
<dbReference type="EMBL" id="JAWPEI010000003">
    <property type="protein sequence ID" value="KAK4730874.1"/>
    <property type="molecule type" value="Genomic_DNA"/>
</dbReference>
<evidence type="ECO:0000256" key="5">
    <source>
        <dbReference type="SAM" id="SignalP"/>
    </source>
</evidence>
<dbReference type="CDD" id="cd01960">
    <property type="entry name" value="nsLTP1"/>
    <property type="match status" value="1"/>
</dbReference>
<sequence length="112" mass="11851">MAKIACIVVLCMVVLITPHAQALTCLDVSLHMAVCEPYLTNLGPLGDCCSGVKSLNLAAITTLDRQTACSCLKVEANIIVGFNWLKAAALPTECDVNIPYLISAQLDCATVQ</sequence>
<reference evidence="7 8" key="1">
    <citation type="submission" date="2023-10" db="EMBL/GenBank/DDBJ databases">
        <title>Genome-Wide Identification Analysis in wild type Solanum Pinnatisectum Reveals Some Genes Defensing Phytophthora Infestans.</title>
        <authorList>
            <person name="Sun C."/>
        </authorList>
    </citation>
    <scope>NUCLEOTIDE SEQUENCE [LARGE SCALE GENOMIC DNA]</scope>
    <source>
        <strain evidence="7">LQN</strain>
        <tissue evidence="7">Leaf</tissue>
    </source>
</reference>
<evidence type="ECO:0000259" key="6">
    <source>
        <dbReference type="SMART" id="SM00499"/>
    </source>
</evidence>
<dbReference type="Gene3D" id="1.10.110.10">
    <property type="entry name" value="Plant lipid-transfer and hydrophobic proteins"/>
    <property type="match status" value="1"/>
</dbReference>
<name>A0AAV9M0U2_9SOLN</name>
<dbReference type="SUPFAM" id="SSF47699">
    <property type="entry name" value="Bifunctional inhibitor/lipid-transfer protein/seed storage 2S albumin"/>
    <property type="match status" value="1"/>
</dbReference>
<organism evidence="7 8">
    <name type="scientific">Solanum pinnatisectum</name>
    <name type="common">tansyleaf nightshade</name>
    <dbReference type="NCBI Taxonomy" id="50273"/>
    <lineage>
        <taxon>Eukaryota</taxon>
        <taxon>Viridiplantae</taxon>
        <taxon>Streptophyta</taxon>
        <taxon>Embryophyta</taxon>
        <taxon>Tracheophyta</taxon>
        <taxon>Spermatophyta</taxon>
        <taxon>Magnoliopsida</taxon>
        <taxon>eudicotyledons</taxon>
        <taxon>Gunneridae</taxon>
        <taxon>Pentapetalae</taxon>
        <taxon>asterids</taxon>
        <taxon>lamiids</taxon>
        <taxon>Solanales</taxon>
        <taxon>Solanaceae</taxon>
        <taxon>Solanoideae</taxon>
        <taxon>Solaneae</taxon>
        <taxon>Solanum</taxon>
    </lineage>
</organism>
<evidence type="ECO:0000256" key="4">
    <source>
        <dbReference type="RuleBase" id="RU000628"/>
    </source>
</evidence>
<feature type="chain" id="PRO_5043541407" description="Non-specific lipid-transfer protein" evidence="5">
    <location>
        <begin position="23"/>
        <end position="112"/>
    </location>
</feature>
<dbReference type="Pfam" id="PF00234">
    <property type="entry name" value="Tryp_alpha_amyl"/>
    <property type="match status" value="1"/>
</dbReference>
<proteinExistence type="inferred from homology"/>